<evidence type="ECO:0000313" key="13">
    <source>
        <dbReference type="EMBL" id="MBL4934946.1"/>
    </source>
</evidence>
<evidence type="ECO:0000256" key="5">
    <source>
        <dbReference type="ARBA" id="ARBA00022741"/>
    </source>
</evidence>
<keyword evidence="8 10" id="KW-0694">RNA-binding</keyword>
<feature type="domain" description="CP-type G" evidence="12">
    <location>
        <begin position="61"/>
        <end position="218"/>
    </location>
</feature>
<keyword evidence="9 10" id="KW-0342">GTP-binding</keyword>
<name>A0ABS1T6Q6_9CLOT</name>
<dbReference type="InterPro" id="IPR030378">
    <property type="entry name" value="G_CP_dom"/>
</dbReference>
<keyword evidence="3 10" id="KW-0479">Metal-binding</keyword>
<feature type="binding site" evidence="10">
    <location>
        <position position="242"/>
    </location>
    <ligand>
        <name>Zn(2+)</name>
        <dbReference type="ChEBI" id="CHEBI:29105"/>
    </ligand>
</feature>
<dbReference type="EC" id="3.6.1.-" evidence="10"/>
<evidence type="ECO:0000259" key="11">
    <source>
        <dbReference type="PROSITE" id="PS50936"/>
    </source>
</evidence>
<dbReference type="Gene3D" id="1.10.40.50">
    <property type="entry name" value="Probable gtpase engc, domain 3"/>
    <property type="match status" value="1"/>
</dbReference>
<dbReference type="Proteomes" id="UP000632377">
    <property type="component" value="Unassembled WGS sequence"/>
</dbReference>
<organism evidence="13 14">
    <name type="scientific">Clostridium rhizosphaerae</name>
    <dbReference type="NCBI Taxonomy" id="2803861"/>
    <lineage>
        <taxon>Bacteria</taxon>
        <taxon>Bacillati</taxon>
        <taxon>Bacillota</taxon>
        <taxon>Clostridia</taxon>
        <taxon>Eubacteriales</taxon>
        <taxon>Clostridiaceae</taxon>
        <taxon>Clostridium</taxon>
    </lineage>
</organism>
<evidence type="ECO:0000256" key="1">
    <source>
        <dbReference type="ARBA" id="ARBA00022490"/>
    </source>
</evidence>
<dbReference type="Gene3D" id="2.40.50.140">
    <property type="entry name" value="Nucleic acid-binding proteins"/>
    <property type="match status" value="1"/>
</dbReference>
<keyword evidence="2 10" id="KW-0690">Ribosome biogenesis</keyword>
<comment type="cofactor">
    <cofactor evidence="10">
        <name>Zn(2+)</name>
        <dbReference type="ChEBI" id="CHEBI:29105"/>
    </cofactor>
    <text evidence="10">Binds 1 zinc ion per subunit.</text>
</comment>
<dbReference type="InterPro" id="IPR031944">
    <property type="entry name" value="RsgA_N"/>
</dbReference>
<dbReference type="SUPFAM" id="SSF52540">
    <property type="entry name" value="P-loop containing nucleoside triphosphate hydrolases"/>
    <property type="match status" value="1"/>
</dbReference>
<proteinExistence type="inferred from homology"/>
<comment type="subunit">
    <text evidence="10">Monomer. Associates with 30S ribosomal subunit, binds 16S rRNA.</text>
</comment>
<evidence type="ECO:0000256" key="3">
    <source>
        <dbReference type="ARBA" id="ARBA00022723"/>
    </source>
</evidence>
<dbReference type="Gene3D" id="3.40.50.300">
    <property type="entry name" value="P-loop containing nucleotide triphosphate hydrolases"/>
    <property type="match status" value="1"/>
</dbReference>
<evidence type="ECO:0000256" key="10">
    <source>
        <dbReference type="HAMAP-Rule" id="MF_01820"/>
    </source>
</evidence>
<dbReference type="HAMAP" id="MF_01820">
    <property type="entry name" value="GTPase_RsgA"/>
    <property type="match status" value="1"/>
</dbReference>
<dbReference type="RefSeq" id="WP_202747578.1">
    <property type="nucleotide sequence ID" value="NZ_JAESWC010000002.1"/>
</dbReference>
<dbReference type="PANTHER" id="PTHR32120">
    <property type="entry name" value="SMALL RIBOSOMAL SUBUNIT BIOGENESIS GTPASE RSGA"/>
    <property type="match status" value="1"/>
</dbReference>
<evidence type="ECO:0000256" key="8">
    <source>
        <dbReference type="ARBA" id="ARBA00022884"/>
    </source>
</evidence>
<keyword evidence="5 10" id="KW-0547">Nucleotide-binding</keyword>
<keyword evidence="14" id="KW-1185">Reference proteome</keyword>
<dbReference type="PANTHER" id="PTHR32120:SF11">
    <property type="entry name" value="SMALL RIBOSOMAL SUBUNIT BIOGENESIS GTPASE RSGA 1, MITOCHONDRIAL-RELATED"/>
    <property type="match status" value="1"/>
</dbReference>
<evidence type="ECO:0000256" key="4">
    <source>
        <dbReference type="ARBA" id="ARBA00022730"/>
    </source>
</evidence>
<feature type="binding site" evidence="10">
    <location>
        <position position="255"/>
    </location>
    <ligand>
        <name>Zn(2+)</name>
        <dbReference type="ChEBI" id="CHEBI:29105"/>
    </ligand>
</feature>
<dbReference type="InterPro" id="IPR012340">
    <property type="entry name" value="NA-bd_OB-fold"/>
</dbReference>
<comment type="function">
    <text evidence="10">One of several proteins that assist in the late maturation steps of the functional core of the 30S ribosomal subunit. Helps release RbfA from mature subunits. May play a role in the assembly of ribosomal proteins into the subunit. Circularly permuted GTPase that catalyzes slow GTP hydrolysis, GTPase activity is stimulated by the 30S ribosomal subunit.</text>
</comment>
<dbReference type="Pfam" id="PF16745">
    <property type="entry name" value="RsgA_N"/>
    <property type="match status" value="1"/>
</dbReference>
<feature type="binding site" evidence="10">
    <location>
        <position position="249"/>
    </location>
    <ligand>
        <name>Zn(2+)</name>
        <dbReference type="ChEBI" id="CHEBI:29105"/>
    </ligand>
</feature>
<dbReference type="PROSITE" id="PS51721">
    <property type="entry name" value="G_CP"/>
    <property type="match status" value="1"/>
</dbReference>
<evidence type="ECO:0000259" key="12">
    <source>
        <dbReference type="PROSITE" id="PS51721"/>
    </source>
</evidence>
<dbReference type="Pfam" id="PF03193">
    <property type="entry name" value="RsgA_GTPase"/>
    <property type="match status" value="1"/>
</dbReference>
<keyword evidence="1 10" id="KW-0963">Cytoplasm</keyword>
<evidence type="ECO:0000256" key="6">
    <source>
        <dbReference type="ARBA" id="ARBA00022801"/>
    </source>
</evidence>
<comment type="similarity">
    <text evidence="10">Belongs to the TRAFAC class YlqF/YawG GTPase family. RsgA subfamily.</text>
</comment>
<keyword evidence="4 10" id="KW-0699">rRNA-binding</keyword>
<gene>
    <name evidence="10 13" type="primary">rsgA</name>
    <name evidence="13" type="ORF">JK636_04140</name>
</gene>
<comment type="subcellular location">
    <subcellularLocation>
        <location evidence="10">Cytoplasm</location>
    </subcellularLocation>
</comment>
<dbReference type="PROSITE" id="PS50936">
    <property type="entry name" value="ENGC_GTPASE"/>
    <property type="match status" value="1"/>
</dbReference>
<accession>A0ABS1T6Q6</accession>
<keyword evidence="7 10" id="KW-0862">Zinc</keyword>
<dbReference type="EMBL" id="JAESWC010000002">
    <property type="protein sequence ID" value="MBL4934946.1"/>
    <property type="molecule type" value="Genomic_DNA"/>
</dbReference>
<dbReference type="InterPro" id="IPR010914">
    <property type="entry name" value="RsgA_GTPase_dom"/>
</dbReference>
<dbReference type="InterPro" id="IPR027417">
    <property type="entry name" value="P-loop_NTPase"/>
</dbReference>
<sequence>MQGTIIKGIAGFYYVKIDNDIIECKARGRFRLDELTPMVGDRVEISVKNNKGVIEKIYERSSELIRPAVSNVTQAFIIFTFKNPDLNSDLLNKFLMICEYHNLKIVVCFNKIDLVDIDEYMKIVNMLRKAEYEIMLINAKSGEGIEELKRHLSNNITVFCGPSGVGKSTILNQLIGNDLMKTGDISAKLGRGKHTTRHSELVDFNDGFIVDTPGFTSLDTLFIPRDEIQFYFPEFRELIGQCRFTGCIHYKEPNCAIKEAVDENEIDKERYDFYVKCIEEAPDGRNKR</sequence>
<reference evidence="13 14" key="1">
    <citation type="submission" date="2021-01" db="EMBL/GenBank/DDBJ databases">
        <title>Genome public.</title>
        <authorList>
            <person name="Liu C."/>
            <person name="Sun Q."/>
        </authorList>
    </citation>
    <scope>NUCLEOTIDE SEQUENCE [LARGE SCALE GENOMIC DNA]</scope>
    <source>
        <strain evidence="13 14">YIM B02515</strain>
    </source>
</reference>
<dbReference type="InterPro" id="IPR004881">
    <property type="entry name" value="Ribosome_biogen_GTPase_RsgA"/>
</dbReference>
<dbReference type="CDD" id="cd01854">
    <property type="entry name" value="YjeQ_EngC"/>
    <property type="match status" value="1"/>
</dbReference>
<feature type="binding site" evidence="10">
    <location>
        <begin position="110"/>
        <end position="113"/>
    </location>
    <ligand>
        <name>GTP</name>
        <dbReference type="ChEBI" id="CHEBI:37565"/>
    </ligand>
</feature>
<comment type="caution">
    <text evidence="13">The sequence shown here is derived from an EMBL/GenBank/DDBJ whole genome shotgun (WGS) entry which is preliminary data.</text>
</comment>
<dbReference type="SUPFAM" id="SSF50249">
    <property type="entry name" value="Nucleic acid-binding proteins"/>
    <property type="match status" value="1"/>
</dbReference>
<feature type="binding site" evidence="10">
    <location>
        <begin position="161"/>
        <end position="169"/>
    </location>
    <ligand>
        <name>GTP</name>
        <dbReference type="ChEBI" id="CHEBI:37565"/>
    </ligand>
</feature>
<evidence type="ECO:0000256" key="2">
    <source>
        <dbReference type="ARBA" id="ARBA00022517"/>
    </source>
</evidence>
<evidence type="ECO:0000256" key="7">
    <source>
        <dbReference type="ARBA" id="ARBA00022833"/>
    </source>
</evidence>
<protein>
    <recommendedName>
        <fullName evidence="10">Small ribosomal subunit biogenesis GTPase RsgA</fullName>
        <ecNumber evidence="10">3.6.1.-</ecNumber>
    </recommendedName>
</protein>
<feature type="binding site" evidence="10">
    <location>
        <position position="247"/>
    </location>
    <ligand>
        <name>Zn(2+)</name>
        <dbReference type="ChEBI" id="CHEBI:29105"/>
    </ligand>
</feature>
<dbReference type="CDD" id="cd04466">
    <property type="entry name" value="S1_YloQ_GTPase"/>
    <property type="match status" value="1"/>
</dbReference>
<evidence type="ECO:0000313" key="14">
    <source>
        <dbReference type="Proteomes" id="UP000632377"/>
    </source>
</evidence>
<evidence type="ECO:0000256" key="9">
    <source>
        <dbReference type="ARBA" id="ARBA00023134"/>
    </source>
</evidence>
<feature type="domain" description="EngC GTPase" evidence="11">
    <location>
        <begin position="70"/>
        <end position="216"/>
    </location>
</feature>
<dbReference type="NCBIfam" id="TIGR00157">
    <property type="entry name" value="ribosome small subunit-dependent GTPase A"/>
    <property type="match status" value="1"/>
</dbReference>
<keyword evidence="6 10" id="KW-0378">Hydrolase</keyword>